<reference evidence="3" key="1">
    <citation type="submission" date="2016-11" db="EMBL/GenBank/DDBJ databases">
        <authorList>
            <person name="Varghese N."/>
            <person name="Submissions S."/>
        </authorList>
    </citation>
    <scope>NUCLEOTIDE SEQUENCE [LARGE SCALE GENOMIC DNA]</scope>
    <source>
        <strain evidence="3">DSM 2635</strain>
    </source>
</reference>
<evidence type="ECO:0008006" key="4">
    <source>
        <dbReference type="Google" id="ProtNLM"/>
    </source>
</evidence>
<protein>
    <recommendedName>
        <fullName evidence="4">Toxin</fullName>
    </recommendedName>
</protein>
<evidence type="ECO:0000313" key="2">
    <source>
        <dbReference type="EMBL" id="SHH23200.1"/>
    </source>
</evidence>
<proteinExistence type="predicted"/>
<dbReference type="Proteomes" id="UP000243255">
    <property type="component" value="Unassembled WGS sequence"/>
</dbReference>
<dbReference type="AlphaFoldDB" id="A0A1M5RAS7"/>
<dbReference type="RefSeq" id="WP_073126905.1">
    <property type="nucleotide sequence ID" value="NZ_BAABCH010000088.1"/>
</dbReference>
<dbReference type="STRING" id="1121321.SAMN04488530_12827"/>
<evidence type="ECO:0000256" key="1">
    <source>
        <dbReference type="SAM" id="Coils"/>
    </source>
</evidence>
<accession>A0A1M5RAS7</accession>
<keyword evidence="3" id="KW-1185">Reference proteome</keyword>
<dbReference type="OrthoDB" id="3035085at2"/>
<keyword evidence="1" id="KW-0175">Coiled coil</keyword>
<organism evidence="2 3">
    <name type="scientific">Asaccharospora irregularis DSM 2635</name>
    <dbReference type="NCBI Taxonomy" id="1121321"/>
    <lineage>
        <taxon>Bacteria</taxon>
        <taxon>Bacillati</taxon>
        <taxon>Bacillota</taxon>
        <taxon>Clostridia</taxon>
        <taxon>Peptostreptococcales</taxon>
        <taxon>Peptostreptococcaceae</taxon>
        <taxon>Asaccharospora</taxon>
    </lineage>
</organism>
<sequence length="96" mass="11066">MEKPTMNYAVAYQRFRSSLNGTIINLQKEYPLPSYMIEGIVASILSDIRSATIAESIAEEQSFADENKKYYEDRIEEVSDELLTYKAEKEKIDDES</sequence>
<evidence type="ECO:0000313" key="3">
    <source>
        <dbReference type="Proteomes" id="UP000243255"/>
    </source>
</evidence>
<feature type="coiled-coil region" evidence="1">
    <location>
        <begin position="68"/>
        <end position="95"/>
    </location>
</feature>
<name>A0A1M5RAS7_9FIRM</name>
<dbReference type="EMBL" id="FQWX01000028">
    <property type="protein sequence ID" value="SHH23200.1"/>
    <property type="molecule type" value="Genomic_DNA"/>
</dbReference>
<gene>
    <name evidence="2" type="ORF">SAMN04488530_12827</name>
</gene>